<gene>
    <name evidence="6" type="ORF">EXIGLDRAFT_716215</name>
</gene>
<evidence type="ECO:0000256" key="4">
    <source>
        <dbReference type="SAM" id="Phobius"/>
    </source>
</evidence>
<dbReference type="EC" id="3.1.1.-" evidence="3"/>
<feature type="domain" description="Carboxylesterase type B" evidence="5">
    <location>
        <begin position="81"/>
        <end position="555"/>
    </location>
</feature>
<evidence type="ECO:0000313" key="6">
    <source>
        <dbReference type="EMBL" id="KZW04219.1"/>
    </source>
</evidence>
<protein>
    <recommendedName>
        <fullName evidence="3">Carboxylic ester hydrolase</fullName>
        <ecNumber evidence="3">3.1.1.-</ecNumber>
    </recommendedName>
</protein>
<dbReference type="InterPro" id="IPR002018">
    <property type="entry name" value="CarbesteraseB"/>
</dbReference>
<keyword evidence="4" id="KW-1133">Transmembrane helix</keyword>
<dbReference type="InterPro" id="IPR019826">
    <property type="entry name" value="Carboxylesterase_B_AS"/>
</dbReference>
<proteinExistence type="inferred from homology"/>
<dbReference type="AlphaFoldDB" id="A0A165QXY0"/>
<evidence type="ECO:0000256" key="2">
    <source>
        <dbReference type="ARBA" id="ARBA00022801"/>
    </source>
</evidence>
<sequence>MRKSSSTSHTGIPGGPNYVLRFVLVAIACSVVVCYPGLLRVVLRLVSPGSHAPRFRPGYTYPRVTVGNITYEGLSLASYRQEFFGGIPYALPPIAELRFRRPVAYPQPAQHRILSSQYFGKQCMQSTCNEDDRKRTSEDCLTLSILRPTAVSAAHPLPVMVWIHGGGFHAGNGNYNGSRLVGRSVFRGTPVIFVSLNYRLAAWGFPQGVAAHDEGILNLGLRDQVAALEWVRDNIRAFGGDPQRITLYGESAGAISVSMHFFNPHSASLFHRAIFISGAPTTMPIYPPMKRGPNFAQFASQSGCTNASTILECLRSAPVDTLLKAHDTVMNDPDVDLGIFSRFPWTPTIDGDLIPDDPRTLMHSGPTAQKPYITGCNLDEGTIFTPHWLNSSNDVQTLLAPVLGHKLARDLVHQYNNTALRSPYNLGNNTLDPIYGTEYTRGAAIAGDLLFHGPRKEMNKAGISPLRKHWAYHFTDDALVPHTSPSGVYHGITLGYFFGTVLEYTQRTDVANLVAEAMDYFVAFATTGNPNDARGQPRPYWPAYEESWIANLLELHSRGSSLTSDTYRWDQLEFLMRSFPAP</sequence>
<dbReference type="SUPFAM" id="SSF53474">
    <property type="entry name" value="alpha/beta-Hydrolases"/>
    <property type="match status" value="1"/>
</dbReference>
<dbReference type="ESTHER" id="exigl-a0a165qxy0">
    <property type="family name" value="Fungal_carboxylesterase_lipase"/>
</dbReference>
<dbReference type="OrthoDB" id="408631at2759"/>
<dbReference type="Gene3D" id="3.40.50.1820">
    <property type="entry name" value="alpha/beta hydrolase"/>
    <property type="match status" value="1"/>
</dbReference>
<evidence type="ECO:0000259" key="5">
    <source>
        <dbReference type="Pfam" id="PF00135"/>
    </source>
</evidence>
<dbReference type="STRING" id="1314781.A0A165QXY0"/>
<dbReference type="Pfam" id="PF00135">
    <property type="entry name" value="COesterase"/>
    <property type="match status" value="1"/>
</dbReference>
<dbReference type="EMBL" id="KV425882">
    <property type="protein sequence ID" value="KZW04219.1"/>
    <property type="molecule type" value="Genomic_DNA"/>
</dbReference>
<dbReference type="PROSITE" id="PS00941">
    <property type="entry name" value="CARBOXYLESTERASE_B_2"/>
    <property type="match status" value="1"/>
</dbReference>
<reference evidence="6 7" key="1">
    <citation type="journal article" date="2016" name="Mol. Biol. Evol.">
        <title>Comparative Genomics of Early-Diverging Mushroom-Forming Fungi Provides Insights into the Origins of Lignocellulose Decay Capabilities.</title>
        <authorList>
            <person name="Nagy L.G."/>
            <person name="Riley R."/>
            <person name="Tritt A."/>
            <person name="Adam C."/>
            <person name="Daum C."/>
            <person name="Floudas D."/>
            <person name="Sun H."/>
            <person name="Yadav J.S."/>
            <person name="Pangilinan J."/>
            <person name="Larsson K.H."/>
            <person name="Matsuura K."/>
            <person name="Barry K."/>
            <person name="Labutti K."/>
            <person name="Kuo R."/>
            <person name="Ohm R.A."/>
            <person name="Bhattacharya S.S."/>
            <person name="Shirouzu T."/>
            <person name="Yoshinaga Y."/>
            <person name="Martin F.M."/>
            <person name="Grigoriev I.V."/>
            <person name="Hibbett D.S."/>
        </authorList>
    </citation>
    <scope>NUCLEOTIDE SEQUENCE [LARGE SCALE GENOMIC DNA]</scope>
    <source>
        <strain evidence="6 7">HHB12029</strain>
    </source>
</reference>
<dbReference type="PANTHER" id="PTHR11559">
    <property type="entry name" value="CARBOXYLESTERASE"/>
    <property type="match status" value="1"/>
</dbReference>
<keyword evidence="2 3" id="KW-0378">Hydrolase</keyword>
<evidence type="ECO:0000256" key="1">
    <source>
        <dbReference type="ARBA" id="ARBA00005964"/>
    </source>
</evidence>
<keyword evidence="4" id="KW-0812">Transmembrane</keyword>
<organism evidence="6 7">
    <name type="scientific">Exidia glandulosa HHB12029</name>
    <dbReference type="NCBI Taxonomy" id="1314781"/>
    <lineage>
        <taxon>Eukaryota</taxon>
        <taxon>Fungi</taxon>
        <taxon>Dikarya</taxon>
        <taxon>Basidiomycota</taxon>
        <taxon>Agaricomycotina</taxon>
        <taxon>Agaricomycetes</taxon>
        <taxon>Auriculariales</taxon>
        <taxon>Exidiaceae</taxon>
        <taxon>Exidia</taxon>
    </lineage>
</organism>
<dbReference type="InterPro" id="IPR029058">
    <property type="entry name" value="AB_hydrolase_fold"/>
</dbReference>
<evidence type="ECO:0000256" key="3">
    <source>
        <dbReference type="RuleBase" id="RU361235"/>
    </source>
</evidence>
<dbReference type="InterPro" id="IPR019819">
    <property type="entry name" value="Carboxylesterase_B_CS"/>
</dbReference>
<keyword evidence="4" id="KW-0472">Membrane</keyword>
<dbReference type="InterPro" id="IPR050309">
    <property type="entry name" value="Type-B_Carboxylest/Lipase"/>
</dbReference>
<name>A0A165QXY0_EXIGL</name>
<dbReference type="Proteomes" id="UP000077266">
    <property type="component" value="Unassembled WGS sequence"/>
</dbReference>
<feature type="transmembrane region" description="Helical" evidence="4">
    <location>
        <begin position="20"/>
        <end position="46"/>
    </location>
</feature>
<comment type="similarity">
    <text evidence="1 3">Belongs to the type-B carboxylesterase/lipase family.</text>
</comment>
<evidence type="ECO:0000313" key="7">
    <source>
        <dbReference type="Proteomes" id="UP000077266"/>
    </source>
</evidence>
<dbReference type="PROSITE" id="PS00122">
    <property type="entry name" value="CARBOXYLESTERASE_B_1"/>
    <property type="match status" value="1"/>
</dbReference>
<accession>A0A165QXY0</accession>
<dbReference type="InParanoid" id="A0A165QXY0"/>
<dbReference type="GO" id="GO:0016787">
    <property type="term" value="F:hydrolase activity"/>
    <property type="evidence" value="ECO:0007669"/>
    <property type="project" value="UniProtKB-KW"/>
</dbReference>
<keyword evidence="7" id="KW-1185">Reference proteome</keyword>